<dbReference type="EMBL" id="QYBA01000053">
    <property type="protein sequence ID" value="TKY92237.1"/>
    <property type="molecule type" value="Genomic_DNA"/>
</dbReference>
<organism evidence="1 2">
    <name type="scientific">Candidatus Methanomarinus sp</name>
    <dbReference type="NCBI Taxonomy" id="3386244"/>
    <lineage>
        <taxon>Archaea</taxon>
        <taxon>Methanobacteriati</taxon>
        <taxon>Methanobacteriota</taxon>
        <taxon>Stenosarchaea group</taxon>
        <taxon>Methanomicrobia</taxon>
        <taxon>Methanosarcinales</taxon>
        <taxon>ANME-2 cluster</taxon>
        <taxon>Candidatus Methanocomedenaceae</taxon>
        <taxon>Candidatus Methanomarinus</taxon>
    </lineage>
</organism>
<protein>
    <submittedName>
        <fullName evidence="1">Uncharacterized protein</fullName>
    </submittedName>
</protein>
<name>A0AC61SCB4_9EURY</name>
<accession>A0AC61SCB4</accession>
<proteinExistence type="predicted"/>
<evidence type="ECO:0000313" key="1">
    <source>
        <dbReference type="EMBL" id="TKY92237.1"/>
    </source>
</evidence>
<sequence>MRIQKQLLQKLMITCILVTAFCIFPAAADSTQHDSVLKIATGSPYELGLVDALSTSFNEINNCTVEVTKAGSGASINLGRDGKVDLVIVHAPEAEEEFIADGYGLNRTYIMYNDFVIVGPDNDPARVNGITDVADAYEKIAKTKSIFFSRGDNSGTHNKEMYVWNLTGITPEGDWYIITNDFMGATLEMADTQQGYFMTDRSTYIKLKQNLNLSVLVEDDPILVNQYHAIAVNPEKYPDVNYEMAVKFIDYIISQNGQEIIMNFGNEEFGEPLYFAASTPDISSSTMLNNSVSTTPESSGFGVLLTIIGLLVVCCMINKRR</sequence>
<dbReference type="Proteomes" id="UP000315423">
    <property type="component" value="Unassembled WGS sequence"/>
</dbReference>
<comment type="caution">
    <text evidence="1">The sequence shown here is derived from an EMBL/GenBank/DDBJ whole genome shotgun (WGS) entry which is preliminary data.</text>
</comment>
<reference evidence="1" key="1">
    <citation type="submission" date="2018-09" db="EMBL/GenBank/DDBJ databases">
        <title>A genomic encyclopedia of anaerobic methanotrophic archaea.</title>
        <authorList>
            <person name="Skennerton C.T."/>
            <person name="Chadwick G.L."/>
            <person name="Laso-Perez R."/>
            <person name="Leu A.O."/>
            <person name="Speth D.R."/>
            <person name="Yu H."/>
            <person name="Morgan-Lang C."/>
            <person name="Hatzenpichler R."/>
            <person name="Goudeau D."/>
            <person name="Malmstrom R."/>
            <person name="Woyke T."/>
            <person name="Hallam S."/>
            <person name="Tyson G.W."/>
            <person name="Wegener G."/>
            <person name="Boetius A."/>
            <person name="Orphan V.J."/>
        </authorList>
    </citation>
    <scope>NUCLEOTIDE SEQUENCE</scope>
    <source>
        <strain evidence="1">CONS3730D10UFb2</strain>
    </source>
</reference>
<gene>
    <name evidence="1" type="ORF">C5S46_01680</name>
</gene>
<evidence type="ECO:0000313" key="2">
    <source>
        <dbReference type="Proteomes" id="UP000315423"/>
    </source>
</evidence>